<evidence type="ECO:0000313" key="1">
    <source>
        <dbReference type="EMBL" id="KKL17824.1"/>
    </source>
</evidence>
<dbReference type="AlphaFoldDB" id="A0A0F9B7D1"/>
<dbReference type="EMBL" id="LAZR01039107">
    <property type="protein sequence ID" value="KKL17824.1"/>
    <property type="molecule type" value="Genomic_DNA"/>
</dbReference>
<feature type="non-terminal residue" evidence="1">
    <location>
        <position position="21"/>
    </location>
</feature>
<name>A0A0F9B7D1_9ZZZZ</name>
<accession>A0A0F9B7D1</accession>
<gene>
    <name evidence="1" type="ORF">LCGC14_2481650</name>
</gene>
<organism evidence="1">
    <name type="scientific">marine sediment metagenome</name>
    <dbReference type="NCBI Taxonomy" id="412755"/>
    <lineage>
        <taxon>unclassified sequences</taxon>
        <taxon>metagenomes</taxon>
        <taxon>ecological metagenomes</taxon>
    </lineage>
</organism>
<proteinExistence type="predicted"/>
<protein>
    <submittedName>
        <fullName evidence="1">Uncharacterized protein</fullName>
    </submittedName>
</protein>
<reference evidence="1" key="1">
    <citation type="journal article" date="2015" name="Nature">
        <title>Complex archaea that bridge the gap between prokaryotes and eukaryotes.</title>
        <authorList>
            <person name="Spang A."/>
            <person name="Saw J.H."/>
            <person name="Jorgensen S.L."/>
            <person name="Zaremba-Niedzwiedzka K."/>
            <person name="Martijn J."/>
            <person name="Lind A.E."/>
            <person name="van Eijk R."/>
            <person name="Schleper C."/>
            <person name="Guy L."/>
            <person name="Ettema T.J."/>
        </authorList>
    </citation>
    <scope>NUCLEOTIDE SEQUENCE</scope>
</reference>
<comment type="caution">
    <text evidence="1">The sequence shown here is derived from an EMBL/GenBank/DDBJ whole genome shotgun (WGS) entry which is preliminary data.</text>
</comment>
<sequence>MGIIDEAAKEAAITLEGDVPV</sequence>